<proteinExistence type="predicted"/>
<dbReference type="Proteomes" id="UP000199700">
    <property type="component" value="Chromosome"/>
</dbReference>
<sequence>MTTIAIIGAGAGLGQATARRFGREGFAVALISRTQANVDTLAAELTDEDITARGYAANVREPQALRAALDAAAAELGPIEVLQYSPVPAEEFMKPVLETTAEDLVGPVEQSVYGPVTAVQHVLPGLRELGRGTILFINGSSAVRPSGGVAGTSVAFAGESAYGQMLHDALADDGIHVAQLIIPRGIGGGEPDHEPEALADRIWSLHRDRGEFHTFVGDGTA</sequence>
<name>A0A1H1X3X1_BRESA</name>
<dbReference type="SUPFAM" id="SSF51735">
    <property type="entry name" value="NAD(P)-binding Rossmann-fold domains"/>
    <property type="match status" value="1"/>
</dbReference>
<accession>A0A1H1X3X1</accession>
<dbReference type="OrthoDB" id="9799818at2"/>
<dbReference type="Gene3D" id="3.40.50.720">
    <property type="entry name" value="NAD(P)-binding Rossmann-like Domain"/>
    <property type="match status" value="1"/>
</dbReference>
<dbReference type="Pfam" id="PF00106">
    <property type="entry name" value="adh_short"/>
    <property type="match status" value="1"/>
</dbReference>
<reference evidence="1" key="1">
    <citation type="submission" date="2016-10" db="EMBL/GenBank/DDBJ databases">
        <authorList>
            <person name="Varghese N."/>
            <person name="Submissions S."/>
        </authorList>
    </citation>
    <scope>NUCLEOTIDE SEQUENCE [LARGE SCALE GENOMIC DNA]</scope>
    <source>
        <strain evidence="1">DSM 22082</strain>
    </source>
</reference>
<protein>
    <submittedName>
        <fullName evidence="1">Short chain dehydrogenase</fullName>
    </submittedName>
</protein>
<evidence type="ECO:0000313" key="2">
    <source>
        <dbReference type="Proteomes" id="UP000199700"/>
    </source>
</evidence>
<dbReference type="STRING" id="629680.SAMN04489751_3583"/>
<keyword evidence="2" id="KW-1185">Reference proteome</keyword>
<gene>
    <name evidence="1" type="ORF">SAMN04489751_3583</name>
</gene>
<organism evidence="1 2">
    <name type="scientific">Brevibacterium sandarakinum</name>
    <dbReference type="NCBI Taxonomy" id="629680"/>
    <lineage>
        <taxon>Bacteria</taxon>
        <taxon>Bacillati</taxon>
        <taxon>Actinomycetota</taxon>
        <taxon>Actinomycetes</taxon>
        <taxon>Micrococcales</taxon>
        <taxon>Brevibacteriaceae</taxon>
        <taxon>Brevibacterium</taxon>
    </lineage>
</organism>
<dbReference type="PANTHER" id="PTHR43431">
    <property type="entry name" value="OXIDOREDUCTASE, SHORT CHAIN DEHYDROGENASE/REDUCTASE FAMILY (AFU_ORTHOLOGUE AFUA_5G14000)"/>
    <property type="match status" value="1"/>
</dbReference>
<dbReference type="InterPro" id="IPR036291">
    <property type="entry name" value="NAD(P)-bd_dom_sf"/>
</dbReference>
<evidence type="ECO:0000313" key="1">
    <source>
        <dbReference type="EMBL" id="SDT04017.1"/>
    </source>
</evidence>
<dbReference type="AlphaFoldDB" id="A0A1H1X3X1"/>
<dbReference type="PANTHER" id="PTHR43431:SF7">
    <property type="entry name" value="OXIDOREDUCTASE, SHORT CHAIN DEHYDROGENASE_REDUCTASE FAMILY (AFU_ORTHOLOGUE AFUA_5G14000)"/>
    <property type="match status" value="1"/>
</dbReference>
<dbReference type="InterPro" id="IPR002347">
    <property type="entry name" value="SDR_fam"/>
</dbReference>
<dbReference type="RefSeq" id="WP_026818587.1">
    <property type="nucleotide sequence ID" value="NZ_LT629739.1"/>
</dbReference>
<dbReference type="EMBL" id="LT629739">
    <property type="protein sequence ID" value="SDT04017.1"/>
    <property type="molecule type" value="Genomic_DNA"/>
</dbReference>